<gene>
    <name evidence="2" type="ORF">ACFFX0_26230</name>
</gene>
<accession>A0ABV5G6D2</accession>
<feature type="region of interest" description="Disordered" evidence="1">
    <location>
        <begin position="1"/>
        <end position="87"/>
    </location>
</feature>
<sequence length="87" mass="8797">MRPAAGTGPPERWWPSACRGGEDGHDGHDRSWEAAGRTDPHPARGRPPGGAGRIARRAGIGGPPGGGGGGVHGRRGAGRRGPADLPR</sequence>
<evidence type="ECO:0000256" key="1">
    <source>
        <dbReference type="SAM" id="MobiDB-lite"/>
    </source>
</evidence>
<evidence type="ECO:0000313" key="3">
    <source>
        <dbReference type="Proteomes" id="UP001589575"/>
    </source>
</evidence>
<protein>
    <submittedName>
        <fullName evidence="2">Uncharacterized protein</fullName>
    </submittedName>
</protein>
<comment type="caution">
    <text evidence="2">The sequence shown here is derived from an EMBL/GenBank/DDBJ whole genome shotgun (WGS) entry which is preliminary data.</text>
</comment>
<name>A0ABV5G6D2_9MICC</name>
<reference evidence="2 3" key="1">
    <citation type="submission" date="2024-09" db="EMBL/GenBank/DDBJ databases">
        <authorList>
            <person name="Sun Q."/>
            <person name="Mori K."/>
        </authorList>
    </citation>
    <scope>NUCLEOTIDE SEQUENCE [LARGE SCALE GENOMIC DNA]</scope>
    <source>
        <strain evidence="2 3">CCM 7609</strain>
    </source>
</reference>
<keyword evidence="3" id="KW-1185">Reference proteome</keyword>
<dbReference type="Proteomes" id="UP001589575">
    <property type="component" value="Unassembled WGS sequence"/>
</dbReference>
<organism evidence="2 3">
    <name type="scientific">Citricoccus parietis</name>
    <dbReference type="NCBI Taxonomy" id="592307"/>
    <lineage>
        <taxon>Bacteria</taxon>
        <taxon>Bacillati</taxon>
        <taxon>Actinomycetota</taxon>
        <taxon>Actinomycetes</taxon>
        <taxon>Micrococcales</taxon>
        <taxon>Micrococcaceae</taxon>
        <taxon>Citricoccus</taxon>
    </lineage>
</organism>
<evidence type="ECO:0000313" key="2">
    <source>
        <dbReference type="EMBL" id="MFB9074502.1"/>
    </source>
</evidence>
<dbReference type="EMBL" id="JBHMFI010000002">
    <property type="protein sequence ID" value="MFB9074502.1"/>
    <property type="molecule type" value="Genomic_DNA"/>
</dbReference>
<feature type="compositionally biased region" description="Basic and acidic residues" evidence="1">
    <location>
        <begin position="20"/>
        <end position="42"/>
    </location>
</feature>
<feature type="compositionally biased region" description="Gly residues" evidence="1">
    <location>
        <begin position="59"/>
        <end position="71"/>
    </location>
</feature>
<proteinExistence type="predicted"/>